<organism evidence="8 9">
    <name type="scientific">Tepidibacter hydrothermalis</name>
    <dbReference type="NCBI Taxonomy" id="3036126"/>
    <lineage>
        <taxon>Bacteria</taxon>
        <taxon>Bacillati</taxon>
        <taxon>Bacillota</taxon>
        <taxon>Clostridia</taxon>
        <taxon>Peptostreptococcales</taxon>
        <taxon>Peptostreptococcaceae</taxon>
        <taxon>Tepidibacter</taxon>
    </lineage>
</organism>
<accession>A0ABY8EH95</accession>
<evidence type="ECO:0000256" key="6">
    <source>
        <dbReference type="ARBA" id="ARBA00023136"/>
    </source>
</evidence>
<dbReference type="InterPro" id="IPR005524">
    <property type="entry name" value="DUF318"/>
</dbReference>
<evidence type="ECO:0000313" key="8">
    <source>
        <dbReference type="EMBL" id="WFD12323.1"/>
    </source>
</evidence>
<comment type="similarity">
    <text evidence="2">Belongs to the UPF0718 family.</text>
</comment>
<dbReference type="Pfam" id="PF03773">
    <property type="entry name" value="ArsP_1"/>
    <property type="match status" value="1"/>
</dbReference>
<dbReference type="PANTHER" id="PTHR34184">
    <property type="entry name" value="UPF0718 PROTEIN YCGR"/>
    <property type="match status" value="1"/>
</dbReference>
<keyword evidence="6 7" id="KW-0472">Membrane</keyword>
<reference evidence="8 9" key="1">
    <citation type="submission" date="2023-03" db="EMBL/GenBank/DDBJ databases">
        <title>Complete genome sequence of Tepidibacter sp. SWIR-1, isolated from a deep-sea hydrothermal vent.</title>
        <authorList>
            <person name="Li X."/>
        </authorList>
    </citation>
    <scope>NUCLEOTIDE SEQUENCE [LARGE SCALE GENOMIC DNA]</scope>
    <source>
        <strain evidence="8 9">SWIR-1</strain>
    </source>
</reference>
<evidence type="ECO:0000256" key="2">
    <source>
        <dbReference type="ARBA" id="ARBA00006386"/>
    </source>
</evidence>
<feature type="transmembrane region" description="Helical" evidence="7">
    <location>
        <begin position="332"/>
        <end position="349"/>
    </location>
</feature>
<feature type="transmembrane region" description="Helical" evidence="7">
    <location>
        <begin position="279"/>
        <end position="301"/>
    </location>
</feature>
<keyword evidence="5 7" id="KW-1133">Transmembrane helix</keyword>
<feature type="transmembrane region" description="Helical" evidence="7">
    <location>
        <begin position="213"/>
        <end position="232"/>
    </location>
</feature>
<feature type="transmembrane region" description="Helical" evidence="7">
    <location>
        <begin position="20"/>
        <end position="38"/>
    </location>
</feature>
<dbReference type="InterPro" id="IPR052923">
    <property type="entry name" value="UPF0718"/>
</dbReference>
<sequence length="363" mass="39469">MIIDYIKNSIMAGINILNGASVWLVASFILAGIMHDVLSPDRLQKMLGNKKISSLFKSTLSGMFLPICSCGVIPLGLSLYYSGAYLGPTLAFMCATPIINPIAMIMCFGLLGWKISIIYLITGLLLPLVVGILANIFGGDEIKAYGVEESINQKVLNIEDDRTLKQKFVSGLRWSMNDLALSVSKYVIPGMFIAGILLTLLPQQYIQMYLGNPSVISLGSITVLASCMYVCAVGHIPFIAALVASGAAPGVAITFLIAGTATNLPELISIYNIIGKRTVVIYTSTTILFSLIVGYITNLILMPNFNPVLNFDRVSNSISVANKLIFSAPQPLKYLCSFIIFLFFIKSIIPNLNKIFLKQKVEL</sequence>
<dbReference type="EMBL" id="CP120733">
    <property type="protein sequence ID" value="WFD12323.1"/>
    <property type="molecule type" value="Genomic_DNA"/>
</dbReference>
<evidence type="ECO:0000256" key="7">
    <source>
        <dbReference type="SAM" id="Phobius"/>
    </source>
</evidence>
<feature type="transmembrane region" description="Helical" evidence="7">
    <location>
        <begin position="59"/>
        <end position="83"/>
    </location>
</feature>
<name>A0ABY8EH95_9FIRM</name>
<evidence type="ECO:0000313" key="9">
    <source>
        <dbReference type="Proteomes" id="UP001222800"/>
    </source>
</evidence>
<evidence type="ECO:0000256" key="3">
    <source>
        <dbReference type="ARBA" id="ARBA00022475"/>
    </source>
</evidence>
<gene>
    <name evidence="8" type="primary">saoE</name>
    <name evidence="8" type="ORF">P4S50_03560</name>
</gene>
<feature type="transmembrane region" description="Helical" evidence="7">
    <location>
        <begin position="118"/>
        <end position="137"/>
    </location>
</feature>
<proteinExistence type="inferred from homology"/>
<evidence type="ECO:0000256" key="4">
    <source>
        <dbReference type="ARBA" id="ARBA00022692"/>
    </source>
</evidence>
<dbReference type="Proteomes" id="UP001222800">
    <property type="component" value="Chromosome"/>
</dbReference>
<feature type="transmembrane region" description="Helical" evidence="7">
    <location>
        <begin position="183"/>
        <end position="201"/>
    </location>
</feature>
<keyword evidence="3" id="KW-1003">Cell membrane</keyword>
<evidence type="ECO:0000256" key="1">
    <source>
        <dbReference type="ARBA" id="ARBA00004651"/>
    </source>
</evidence>
<dbReference type="NCBIfam" id="NF040736">
    <property type="entry name" value="efflux_SaoE"/>
    <property type="match status" value="1"/>
</dbReference>
<dbReference type="PANTHER" id="PTHR34184:SF4">
    <property type="entry name" value="UPF0718 PROTEIN YCGR"/>
    <property type="match status" value="1"/>
</dbReference>
<comment type="subcellular location">
    <subcellularLocation>
        <location evidence="1">Cell membrane</location>
        <topology evidence="1">Multi-pass membrane protein</topology>
    </subcellularLocation>
</comment>
<evidence type="ECO:0000256" key="5">
    <source>
        <dbReference type="ARBA" id="ARBA00022989"/>
    </source>
</evidence>
<protein>
    <submittedName>
        <fullName evidence="8">Efflux transporter SaoE</fullName>
    </submittedName>
</protein>
<feature type="transmembrane region" description="Helical" evidence="7">
    <location>
        <begin position="89"/>
        <end position="111"/>
    </location>
</feature>
<keyword evidence="9" id="KW-1185">Reference proteome</keyword>
<keyword evidence="4 7" id="KW-0812">Transmembrane</keyword>